<dbReference type="InterPro" id="IPR002035">
    <property type="entry name" value="VWF_A"/>
</dbReference>
<dbReference type="PANTHER" id="PTHR24020:SF20">
    <property type="entry name" value="PH DOMAIN-CONTAINING PROTEIN"/>
    <property type="match status" value="1"/>
</dbReference>
<evidence type="ECO:0000259" key="2">
    <source>
        <dbReference type="PROSITE" id="PS50234"/>
    </source>
</evidence>
<gene>
    <name evidence="3" type="primary">COL6A3_3</name>
    <name evidence="3" type="ORF">OS493_013859</name>
</gene>
<feature type="compositionally biased region" description="Basic and acidic residues" evidence="1">
    <location>
        <begin position="447"/>
        <end position="461"/>
    </location>
</feature>
<dbReference type="PANTHER" id="PTHR24020">
    <property type="entry name" value="COLLAGEN ALPHA"/>
    <property type="match status" value="1"/>
</dbReference>
<dbReference type="Pfam" id="PF00092">
    <property type="entry name" value="VWA"/>
    <property type="match status" value="2"/>
</dbReference>
<dbReference type="Proteomes" id="UP001163046">
    <property type="component" value="Unassembled WGS sequence"/>
</dbReference>
<feature type="region of interest" description="Disordered" evidence="1">
    <location>
        <begin position="424"/>
        <end position="486"/>
    </location>
</feature>
<feature type="domain" description="VWFA" evidence="2">
    <location>
        <begin position="156"/>
        <end position="222"/>
    </location>
</feature>
<sequence length="536" mass="59408">MSQYDNTFAEIYRVTPHGQCKCFALGDYYSFGSRETIASKEYFRDVKNKTTPSFLVSSSFHPELRWLIERVHPMKKTSSTDSFQKNSVIQLWKASRTSRKAFAAAERTVHKNVGRRSSSKDFLKSVTSLIKEKEDAWIKPGDRVRFTKKQPGKPENIGAALTKARNTLFSGSRMGVPKALVVITGARAHDDIINPSKRLRQEGVIIYGVGFGNDFDRSQLERNTDAVKEDYIQGHQGPAKVVFLLDGSGDIGSKEIQSYKLFVKDVYDNLHIPPEGITYGLLECGSRHYTQKHISTRTFQNSNKLDLTLDKLAPTNGSCELGKSLEMVNMNIFKKLPSGAPKALVVVLAGKSVDDATNAAEELNKKGVRIVAFGTGDHVDMRQLVSIADSPLYAFKVPMAKYLPSVSSTVVGFINGVTEPKHLADKETAPDLPGISTEEQINGYNDASDKTDSNDIDKAPNNDDGSDNINSNDIDEAPNNDDGSHNINSININEVPYNDDDLLQNLSPILDQLDGHKPGRYGETYMFSMNWILKPT</sequence>
<reference evidence="3" key="1">
    <citation type="submission" date="2023-01" db="EMBL/GenBank/DDBJ databases">
        <title>Genome assembly of the deep-sea coral Lophelia pertusa.</title>
        <authorList>
            <person name="Herrera S."/>
            <person name="Cordes E."/>
        </authorList>
    </citation>
    <scope>NUCLEOTIDE SEQUENCE</scope>
    <source>
        <strain evidence="3">USNM1676648</strain>
        <tissue evidence="3">Polyp</tissue>
    </source>
</reference>
<dbReference type="SMART" id="SM00327">
    <property type="entry name" value="VWA"/>
    <property type="match status" value="2"/>
</dbReference>
<dbReference type="InterPro" id="IPR036465">
    <property type="entry name" value="vWFA_dom_sf"/>
</dbReference>
<dbReference type="OrthoDB" id="5984591at2759"/>
<accession>A0A9W9ZR06</accession>
<evidence type="ECO:0000256" key="1">
    <source>
        <dbReference type="SAM" id="MobiDB-lite"/>
    </source>
</evidence>
<organism evidence="3 4">
    <name type="scientific">Desmophyllum pertusum</name>
    <dbReference type="NCBI Taxonomy" id="174260"/>
    <lineage>
        <taxon>Eukaryota</taxon>
        <taxon>Metazoa</taxon>
        <taxon>Cnidaria</taxon>
        <taxon>Anthozoa</taxon>
        <taxon>Hexacorallia</taxon>
        <taxon>Scleractinia</taxon>
        <taxon>Caryophylliina</taxon>
        <taxon>Caryophylliidae</taxon>
        <taxon>Desmophyllum</taxon>
    </lineage>
</organism>
<evidence type="ECO:0000313" key="3">
    <source>
        <dbReference type="EMBL" id="KAJ7385825.1"/>
    </source>
</evidence>
<feature type="domain" description="VWFA" evidence="2">
    <location>
        <begin position="240"/>
        <end position="410"/>
    </location>
</feature>
<keyword evidence="4" id="KW-1185">Reference proteome</keyword>
<dbReference type="AlphaFoldDB" id="A0A9W9ZR06"/>
<dbReference type="EMBL" id="MU825879">
    <property type="protein sequence ID" value="KAJ7385825.1"/>
    <property type="molecule type" value="Genomic_DNA"/>
</dbReference>
<dbReference type="Gene3D" id="3.40.50.410">
    <property type="entry name" value="von Willebrand factor, type A domain"/>
    <property type="match status" value="2"/>
</dbReference>
<comment type="caution">
    <text evidence="3">The sequence shown here is derived from an EMBL/GenBank/DDBJ whole genome shotgun (WGS) entry which is preliminary data.</text>
</comment>
<name>A0A9W9ZR06_9CNID</name>
<evidence type="ECO:0000313" key="4">
    <source>
        <dbReference type="Proteomes" id="UP001163046"/>
    </source>
</evidence>
<proteinExistence type="predicted"/>
<dbReference type="InterPro" id="IPR050525">
    <property type="entry name" value="ECM_Assembly_Org"/>
</dbReference>
<dbReference type="PROSITE" id="PS50234">
    <property type="entry name" value="VWFA"/>
    <property type="match status" value="2"/>
</dbReference>
<protein>
    <submittedName>
        <fullName evidence="3">von Willebrand factor (VWF) type A domain</fullName>
    </submittedName>
</protein>
<dbReference type="SUPFAM" id="SSF53300">
    <property type="entry name" value="vWA-like"/>
    <property type="match status" value="2"/>
</dbReference>